<evidence type="ECO:0000256" key="5">
    <source>
        <dbReference type="SAM" id="Phobius"/>
    </source>
</evidence>
<feature type="transmembrane region" description="Helical" evidence="5">
    <location>
        <begin position="89"/>
        <end position="105"/>
    </location>
</feature>
<sequence length="129" mass="13799">MTIDLTMLAYSAILCVLLAFPYTLGMIAADGLPMAAGNREGMGEVPGWRGRARRAHLNLVENLVPFAALVLVVHLAQKASPMTAHGAELFFYARVAHAVVYILGVPYLRTLAWFASLAGIAMVAAALFV</sequence>
<comment type="caution">
    <text evidence="6">The sequence shown here is derived from an EMBL/GenBank/DDBJ whole genome shotgun (WGS) entry which is preliminary data.</text>
</comment>
<dbReference type="PANTHER" id="PTHR35371:SF1">
    <property type="entry name" value="BLR7753 PROTEIN"/>
    <property type="match status" value="1"/>
</dbReference>
<dbReference type="Gene3D" id="1.20.120.550">
    <property type="entry name" value="Membrane associated eicosanoid/glutathione metabolism-like domain"/>
    <property type="match status" value="1"/>
</dbReference>
<dbReference type="PANTHER" id="PTHR35371">
    <property type="entry name" value="INNER MEMBRANE PROTEIN"/>
    <property type="match status" value="1"/>
</dbReference>
<evidence type="ECO:0000256" key="4">
    <source>
        <dbReference type="ARBA" id="ARBA00023136"/>
    </source>
</evidence>
<evidence type="ECO:0008006" key="8">
    <source>
        <dbReference type="Google" id="ProtNLM"/>
    </source>
</evidence>
<feature type="transmembrane region" description="Helical" evidence="5">
    <location>
        <begin position="7"/>
        <end position="29"/>
    </location>
</feature>
<comment type="subcellular location">
    <subcellularLocation>
        <location evidence="1">Membrane</location>
    </subcellularLocation>
</comment>
<evidence type="ECO:0000256" key="1">
    <source>
        <dbReference type="ARBA" id="ARBA00004370"/>
    </source>
</evidence>
<accession>A0A0D6PAL7</accession>
<dbReference type="AlphaFoldDB" id="A0A0D6PAL7"/>
<gene>
    <name evidence="6" type="ORF">Asru_0518_02</name>
</gene>
<name>A0A0D6PAL7_9PROT</name>
<dbReference type="Pfam" id="PF01124">
    <property type="entry name" value="MAPEG"/>
    <property type="match status" value="1"/>
</dbReference>
<evidence type="ECO:0000313" key="7">
    <source>
        <dbReference type="Proteomes" id="UP000032680"/>
    </source>
</evidence>
<protein>
    <recommendedName>
        <fullName evidence="8">MAPEG family protein</fullName>
    </recommendedName>
</protein>
<reference evidence="6 7" key="1">
    <citation type="submission" date="2012-11" db="EMBL/GenBank/DDBJ databases">
        <title>Whole genome sequence of Acidisphaera rubrifaciens HS-AP3.</title>
        <authorList>
            <person name="Azuma Y."/>
            <person name="Higashiura N."/>
            <person name="Hirakawa H."/>
            <person name="Matsushita K."/>
        </authorList>
    </citation>
    <scope>NUCLEOTIDE SEQUENCE [LARGE SCALE GENOMIC DNA]</scope>
    <source>
        <strain evidence="6 7">HS-AP3</strain>
    </source>
</reference>
<dbReference type="EMBL" id="BANB01000518">
    <property type="protein sequence ID" value="GAN77919.1"/>
    <property type="molecule type" value="Genomic_DNA"/>
</dbReference>
<proteinExistence type="predicted"/>
<keyword evidence="2 5" id="KW-0812">Transmembrane</keyword>
<dbReference type="OrthoDB" id="7743618at2"/>
<evidence type="ECO:0000256" key="2">
    <source>
        <dbReference type="ARBA" id="ARBA00022692"/>
    </source>
</evidence>
<dbReference type="RefSeq" id="WP_048862224.1">
    <property type="nucleotide sequence ID" value="NZ_BANB01000518.1"/>
</dbReference>
<feature type="transmembrane region" description="Helical" evidence="5">
    <location>
        <begin position="111"/>
        <end position="128"/>
    </location>
</feature>
<keyword evidence="7" id="KW-1185">Reference proteome</keyword>
<evidence type="ECO:0000313" key="6">
    <source>
        <dbReference type="EMBL" id="GAN77919.1"/>
    </source>
</evidence>
<evidence type="ECO:0000256" key="3">
    <source>
        <dbReference type="ARBA" id="ARBA00022989"/>
    </source>
</evidence>
<dbReference type="InterPro" id="IPR001129">
    <property type="entry name" value="Membr-assoc_MAPEG"/>
</dbReference>
<dbReference type="Proteomes" id="UP000032680">
    <property type="component" value="Unassembled WGS sequence"/>
</dbReference>
<dbReference type="GO" id="GO:0016020">
    <property type="term" value="C:membrane"/>
    <property type="evidence" value="ECO:0007669"/>
    <property type="project" value="UniProtKB-SubCell"/>
</dbReference>
<keyword evidence="3 5" id="KW-1133">Transmembrane helix</keyword>
<organism evidence="6 7">
    <name type="scientific">Acidisphaera rubrifaciens HS-AP3</name>
    <dbReference type="NCBI Taxonomy" id="1231350"/>
    <lineage>
        <taxon>Bacteria</taxon>
        <taxon>Pseudomonadati</taxon>
        <taxon>Pseudomonadota</taxon>
        <taxon>Alphaproteobacteria</taxon>
        <taxon>Acetobacterales</taxon>
        <taxon>Acetobacteraceae</taxon>
        <taxon>Acidisphaera</taxon>
    </lineage>
</organism>
<dbReference type="InterPro" id="IPR023352">
    <property type="entry name" value="MAPEG-like_dom_sf"/>
</dbReference>
<keyword evidence="4 5" id="KW-0472">Membrane</keyword>
<dbReference type="SUPFAM" id="SSF161084">
    <property type="entry name" value="MAPEG domain-like"/>
    <property type="match status" value="1"/>
</dbReference>